<dbReference type="UniPathway" id="UPA00109">
    <property type="reaction ID" value="UER00188"/>
</dbReference>
<protein>
    <recommendedName>
        <fullName evidence="7 17">Pyruvate kinase</fullName>
        <ecNumber evidence="6 17">2.7.1.40</ecNumber>
    </recommendedName>
</protein>
<gene>
    <name evidence="21" type="primary">pyk</name>
    <name evidence="21" type="ORF">E6C55_28920</name>
</gene>
<keyword evidence="16 21" id="KW-0670">Pyruvate</keyword>
<evidence type="ECO:0000256" key="2">
    <source>
        <dbReference type="ARBA" id="ARBA00001958"/>
    </source>
</evidence>
<dbReference type="EMBL" id="SSOB01000054">
    <property type="protein sequence ID" value="THF73513.1"/>
    <property type="molecule type" value="Genomic_DNA"/>
</dbReference>
<evidence type="ECO:0000256" key="8">
    <source>
        <dbReference type="ARBA" id="ARBA00022679"/>
    </source>
</evidence>
<reference evidence="21 22" key="1">
    <citation type="submission" date="2019-04" db="EMBL/GenBank/DDBJ databases">
        <title>Cohnella sp. nov. isolated from preserved vegetables.</title>
        <authorList>
            <person name="Lin S.-Y."/>
            <person name="Hung M.-H."/>
            <person name="Young C.-C."/>
        </authorList>
    </citation>
    <scope>NUCLEOTIDE SEQUENCE [LARGE SCALE GENOMIC DNA]</scope>
    <source>
        <strain evidence="21 22">CC-MHH1044</strain>
    </source>
</reference>
<dbReference type="FunFam" id="3.20.20.60:FF:000001">
    <property type="entry name" value="Pyruvate kinase"/>
    <property type="match status" value="1"/>
</dbReference>
<dbReference type="OrthoDB" id="9812123at2"/>
<comment type="catalytic activity">
    <reaction evidence="18">
        <text>pyruvate + ATP = phosphoenolpyruvate + ADP + H(+)</text>
        <dbReference type="Rhea" id="RHEA:18157"/>
        <dbReference type="ChEBI" id="CHEBI:15361"/>
        <dbReference type="ChEBI" id="CHEBI:15378"/>
        <dbReference type="ChEBI" id="CHEBI:30616"/>
        <dbReference type="ChEBI" id="CHEBI:58702"/>
        <dbReference type="ChEBI" id="CHEBI:456216"/>
        <dbReference type="EC" id="2.7.1.40"/>
    </reaction>
</comment>
<dbReference type="InterPro" id="IPR036918">
    <property type="entry name" value="Pyrv_Knase_C_sf"/>
</dbReference>
<dbReference type="NCBIfam" id="NF004491">
    <property type="entry name" value="PRK05826.1"/>
    <property type="match status" value="1"/>
</dbReference>
<evidence type="ECO:0000256" key="4">
    <source>
        <dbReference type="ARBA" id="ARBA00006237"/>
    </source>
</evidence>
<dbReference type="PRINTS" id="PR01050">
    <property type="entry name" value="PYRUVTKNASE"/>
</dbReference>
<dbReference type="GO" id="GO:0000287">
    <property type="term" value="F:magnesium ion binding"/>
    <property type="evidence" value="ECO:0007669"/>
    <property type="project" value="UniProtKB-UniRule"/>
</dbReference>
<dbReference type="InterPro" id="IPR015806">
    <property type="entry name" value="Pyrv_Knase_insert_dom_sf"/>
</dbReference>
<keyword evidence="9" id="KW-0479">Metal-binding</keyword>
<dbReference type="Gene3D" id="2.40.33.10">
    <property type="entry name" value="PK beta-barrel domain-like"/>
    <property type="match status" value="1"/>
</dbReference>
<dbReference type="AlphaFoldDB" id="A0A4S4BGX6"/>
<feature type="domain" description="Pyruvate kinase barrel" evidence="19">
    <location>
        <begin position="5"/>
        <end position="326"/>
    </location>
</feature>
<dbReference type="InterPro" id="IPR015813">
    <property type="entry name" value="Pyrv/PenolPyrv_kinase-like_dom"/>
</dbReference>
<dbReference type="InterPro" id="IPR011037">
    <property type="entry name" value="Pyrv_Knase-like_insert_dom_sf"/>
</dbReference>
<comment type="cofactor">
    <cofactor evidence="2">
        <name>K(+)</name>
        <dbReference type="ChEBI" id="CHEBI:29103"/>
    </cofactor>
</comment>
<keyword evidence="13 18" id="KW-0460">Magnesium</keyword>
<evidence type="ECO:0000259" key="20">
    <source>
        <dbReference type="Pfam" id="PF02887"/>
    </source>
</evidence>
<dbReference type="NCBIfam" id="NF004978">
    <property type="entry name" value="PRK06354.1"/>
    <property type="match status" value="1"/>
</dbReference>
<keyword evidence="14" id="KW-0630">Potassium</keyword>
<keyword evidence="11 18" id="KW-0418">Kinase</keyword>
<evidence type="ECO:0000256" key="1">
    <source>
        <dbReference type="ARBA" id="ARBA00001946"/>
    </source>
</evidence>
<dbReference type="FunFam" id="2.40.33.10:FF:000001">
    <property type="entry name" value="Pyruvate kinase"/>
    <property type="match status" value="1"/>
</dbReference>
<keyword evidence="12" id="KW-0067">ATP-binding</keyword>
<dbReference type="Proteomes" id="UP000310636">
    <property type="component" value="Unassembled WGS sequence"/>
</dbReference>
<dbReference type="InterPro" id="IPR001697">
    <property type="entry name" value="Pyr_Knase"/>
</dbReference>
<comment type="pathway">
    <text evidence="3 18">Carbohydrate degradation; glycolysis; pyruvate from D-glyceraldehyde 3-phosphate: step 5/5.</text>
</comment>
<dbReference type="PROSITE" id="PS00110">
    <property type="entry name" value="PYRUVATE_KINASE"/>
    <property type="match status" value="1"/>
</dbReference>
<evidence type="ECO:0000256" key="10">
    <source>
        <dbReference type="ARBA" id="ARBA00022741"/>
    </source>
</evidence>
<evidence type="ECO:0000256" key="14">
    <source>
        <dbReference type="ARBA" id="ARBA00022958"/>
    </source>
</evidence>
<dbReference type="GO" id="GO:0016301">
    <property type="term" value="F:kinase activity"/>
    <property type="evidence" value="ECO:0007669"/>
    <property type="project" value="UniProtKB-KW"/>
</dbReference>
<dbReference type="GO" id="GO:0006950">
    <property type="term" value="P:response to stress"/>
    <property type="evidence" value="ECO:0007669"/>
    <property type="project" value="UniProtKB-ARBA"/>
</dbReference>
<dbReference type="GO" id="GO:0004743">
    <property type="term" value="F:pyruvate kinase activity"/>
    <property type="evidence" value="ECO:0007669"/>
    <property type="project" value="UniProtKB-UniRule"/>
</dbReference>
<evidence type="ECO:0000256" key="18">
    <source>
        <dbReference type="RuleBase" id="RU000504"/>
    </source>
</evidence>
<dbReference type="SUPFAM" id="SSF52935">
    <property type="entry name" value="PK C-terminal domain-like"/>
    <property type="match status" value="1"/>
</dbReference>
<proteinExistence type="inferred from homology"/>
<dbReference type="SUPFAM" id="SSF50800">
    <property type="entry name" value="PK beta-barrel domain-like"/>
    <property type="match status" value="1"/>
</dbReference>
<dbReference type="InterPro" id="IPR018209">
    <property type="entry name" value="Pyrv_Knase_AS"/>
</dbReference>
<dbReference type="Gene3D" id="3.40.1380.20">
    <property type="entry name" value="Pyruvate kinase, C-terminal domain"/>
    <property type="match status" value="1"/>
</dbReference>
<keyword evidence="22" id="KW-1185">Reference proteome</keyword>
<dbReference type="GO" id="GO:0030955">
    <property type="term" value="F:potassium ion binding"/>
    <property type="evidence" value="ECO:0007669"/>
    <property type="project" value="UniProtKB-UniRule"/>
</dbReference>
<comment type="similarity">
    <text evidence="4">In the C-terminal section; belongs to the PEP-utilizing enzyme family.</text>
</comment>
<evidence type="ECO:0000313" key="22">
    <source>
        <dbReference type="Proteomes" id="UP000310636"/>
    </source>
</evidence>
<dbReference type="Gene3D" id="3.20.20.60">
    <property type="entry name" value="Phosphoenolpyruvate-binding domains"/>
    <property type="match status" value="1"/>
</dbReference>
<dbReference type="NCBIfam" id="TIGR01064">
    <property type="entry name" value="pyruv_kin"/>
    <property type="match status" value="1"/>
</dbReference>
<dbReference type="GO" id="GO:0005524">
    <property type="term" value="F:ATP binding"/>
    <property type="evidence" value="ECO:0007669"/>
    <property type="project" value="UniProtKB-KW"/>
</dbReference>
<dbReference type="InterPro" id="IPR040442">
    <property type="entry name" value="Pyrv_kinase-like_dom_sf"/>
</dbReference>
<evidence type="ECO:0000256" key="16">
    <source>
        <dbReference type="ARBA" id="ARBA00023317"/>
    </source>
</evidence>
<feature type="domain" description="Pyruvate kinase C-terminal" evidence="20">
    <location>
        <begin position="360"/>
        <end position="472"/>
    </location>
</feature>
<keyword evidence="8 18" id="KW-0808">Transferase</keyword>
<comment type="similarity">
    <text evidence="5 18">Belongs to the pyruvate kinase family.</text>
</comment>
<dbReference type="InterPro" id="IPR015795">
    <property type="entry name" value="Pyrv_Knase_C"/>
</dbReference>
<dbReference type="RefSeq" id="WP_136373315.1">
    <property type="nucleotide sequence ID" value="NZ_SSOB01000054.1"/>
</dbReference>
<evidence type="ECO:0000256" key="7">
    <source>
        <dbReference type="ARBA" id="ARBA00018587"/>
    </source>
</evidence>
<evidence type="ECO:0000256" key="6">
    <source>
        <dbReference type="ARBA" id="ARBA00012142"/>
    </source>
</evidence>
<keyword evidence="10" id="KW-0547">Nucleotide-binding</keyword>
<comment type="cofactor">
    <cofactor evidence="1">
        <name>Mg(2+)</name>
        <dbReference type="ChEBI" id="CHEBI:18420"/>
    </cofactor>
</comment>
<evidence type="ECO:0000256" key="9">
    <source>
        <dbReference type="ARBA" id="ARBA00022723"/>
    </source>
</evidence>
<evidence type="ECO:0000256" key="5">
    <source>
        <dbReference type="ARBA" id="ARBA00008663"/>
    </source>
</evidence>
<dbReference type="EC" id="2.7.1.40" evidence="6 17"/>
<name>A0A4S4BGX6_9BACL</name>
<dbReference type="SUPFAM" id="SSF51621">
    <property type="entry name" value="Phosphoenolpyruvate/pyruvate domain"/>
    <property type="match status" value="1"/>
</dbReference>
<dbReference type="Pfam" id="PF00224">
    <property type="entry name" value="PK"/>
    <property type="match status" value="1"/>
</dbReference>
<comment type="caution">
    <text evidence="21">The sequence shown here is derived from an EMBL/GenBank/DDBJ whole genome shotgun (WGS) entry which is preliminary data.</text>
</comment>
<evidence type="ECO:0000256" key="13">
    <source>
        <dbReference type="ARBA" id="ARBA00022842"/>
    </source>
</evidence>
<evidence type="ECO:0000256" key="15">
    <source>
        <dbReference type="ARBA" id="ARBA00023152"/>
    </source>
</evidence>
<dbReference type="InterPro" id="IPR015793">
    <property type="entry name" value="Pyrv_Knase_brl"/>
</dbReference>
<organism evidence="21 22">
    <name type="scientific">Cohnella fermenti</name>
    <dbReference type="NCBI Taxonomy" id="2565925"/>
    <lineage>
        <taxon>Bacteria</taxon>
        <taxon>Bacillati</taxon>
        <taxon>Bacillota</taxon>
        <taxon>Bacilli</taxon>
        <taxon>Bacillales</taxon>
        <taxon>Paenibacillaceae</taxon>
        <taxon>Cohnella</taxon>
    </lineage>
</organism>
<evidence type="ECO:0000256" key="11">
    <source>
        <dbReference type="ARBA" id="ARBA00022777"/>
    </source>
</evidence>
<evidence type="ECO:0000256" key="12">
    <source>
        <dbReference type="ARBA" id="ARBA00022840"/>
    </source>
</evidence>
<dbReference type="PANTHER" id="PTHR11817">
    <property type="entry name" value="PYRUVATE KINASE"/>
    <property type="match status" value="1"/>
</dbReference>
<dbReference type="Pfam" id="PF02887">
    <property type="entry name" value="PK_C"/>
    <property type="match status" value="1"/>
</dbReference>
<accession>A0A4S4BGX6</accession>
<evidence type="ECO:0000256" key="17">
    <source>
        <dbReference type="NCBIfam" id="TIGR01064"/>
    </source>
</evidence>
<sequence length="475" mass="50616">MSTLRKTKIICTMGPACESVDVLKQMIDAGMNCARLNMAHGELSDHSDRMNRVRQAARETGAIVPILMDIKGPEVRIGKLKEASYLLVAGNVLTLTTELIQGDAETIYVNYSELPLVVKPGNTILIDDGLIELKVESTTPTTVVCRIVSGGVIKPNKGVNLPGIRTTLPGVTERDVKHIAFGVEQGVDIIAASFVRKAEDVLQIRQLLKEHGAEHIQIISKIENEEGVTNLDAIIEASDGIMVARGDLGVEIPVEEVPMIQREMIEKCNLAGKTVIVATHMLDSMQYNPRPTRAEVSDTANAVLQGTDVIMLSGESAAGKYPVQSVATMATIALRAESMYEYANSPAAKQAAAEGETVTEVISEAVVSSSMKLGAKAILTPTVSGYTARMVSKHRPKAPIIAITPDAKVLARLALMWGVIPVKGEPTESTDEMIDSALHSGSSTGILHKGDYVVISAGTPAGVAGVTNLIKIQQV</sequence>
<keyword evidence="15 18" id="KW-0324">Glycolysis</keyword>
<evidence type="ECO:0000313" key="21">
    <source>
        <dbReference type="EMBL" id="THF73513.1"/>
    </source>
</evidence>
<evidence type="ECO:0000256" key="3">
    <source>
        <dbReference type="ARBA" id="ARBA00004997"/>
    </source>
</evidence>
<evidence type="ECO:0000259" key="19">
    <source>
        <dbReference type="Pfam" id="PF00224"/>
    </source>
</evidence>